<evidence type="ECO:0000256" key="2">
    <source>
        <dbReference type="ARBA" id="ARBA00022670"/>
    </source>
</evidence>
<dbReference type="InterPro" id="IPR036412">
    <property type="entry name" value="HAD-like_sf"/>
</dbReference>
<dbReference type="Proteomes" id="UP000717515">
    <property type="component" value="Unassembled WGS sequence"/>
</dbReference>
<evidence type="ECO:0000259" key="8">
    <source>
        <dbReference type="Pfam" id="PF01447"/>
    </source>
</evidence>
<evidence type="ECO:0000256" key="7">
    <source>
        <dbReference type="SAM" id="MobiDB-lite"/>
    </source>
</evidence>
<dbReference type="InterPro" id="IPR023198">
    <property type="entry name" value="PGP-like_dom2"/>
</dbReference>
<keyword evidence="2" id="KW-0645">Protease</keyword>
<dbReference type="PRINTS" id="PR00730">
    <property type="entry name" value="THERMOLYSIN"/>
</dbReference>
<dbReference type="InterPro" id="IPR027268">
    <property type="entry name" value="Peptidase_M4/M1_CTD_sf"/>
</dbReference>
<proteinExistence type="inferred from homology"/>
<evidence type="ECO:0000256" key="1">
    <source>
        <dbReference type="ARBA" id="ARBA00009388"/>
    </source>
</evidence>
<dbReference type="GO" id="GO:0046872">
    <property type="term" value="F:metal ion binding"/>
    <property type="evidence" value="ECO:0007669"/>
    <property type="project" value="UniProtKB-KW"/>
</dbReference>
<dbReference type="GO" id="GO:0004222">
    <property type="term" value="F:metalloendopeptidase activity"/>
    <property type="evidence" value="ECO:0007669"/>
    <property type="project" value="InterPro"/>
</dbReference>
<protein>
    <submittedName>
        <fullName evidence="10">Uncharacterized protein</fullName>
    </submittedName>
</protein>
<dbReference type="PANTHER" id="PTHR43579">
    <property type="match status" value="1"/>
</dbReference>
<dbReference type="InterPro" id="IPR023214">
    <property type="entry name" value="HAD_sf"/>
</dbReference>
<dbReference type="SUPFAM" id="SSF56784">
    <property type="entry name" value="HAD-like"/>
    <property type="match status" value="1"/>
</dbReference>
<dbReference type="Gene3D" id="1.10.390.10">
    <property type="entry name" value="Neutral Protease Domain 2"/>
    <property type="match status" value="1"/>
</dbReference>
<comment type="caution">
    <text evidence="10">The sequence shown here is derived from an EMBL/GenBank/DDBJ whole genome shotgun (WGS) entry which is preliminary data.</text>
</comment>
<dbReference type="Gene3D" id="3.40.50.1000">
    <property type="entry name" value="HAD superfamily/HAD-like"/>
    <property type="match status" value="1"/>
</dbReference>
<evidence type="ECO:0000256" key="5">
    <source>
        <dbReference type="ARBA" id="ARBA00022833"/>
    </source>
</evidence>
<comment type="similarity">
    <text evidence="1">Belongs to the peptidase M4 family.</text>
</comment>
<dbReference type="InterPro" id="IPR052759">
    <property type="entry name" value="Metalloprotease_M4"/>
</dbReference>
<organism evidence="10 11">
    <name type="scientific">Mortierella alpina</name>
    <name type="common">Oleaginous fungus</name>
    <name type="synonym">Mortierella renispora</name>
    <dbReference type="NCBI Taxonomy" id="64518"/>
    <lineage>
        <taxon>Eukaryota</taxon>
        <taxon>Fungi</taxon>
        <taxon>Fungi incertae sedis</taxon>
        <taxon>Mucoromycota</taxon>
        <taxon>Mortierellomycotina</taxon>
        <taxon>Mortierellomycetes</taxon>
        <taxon>Mortierellales</taxon>
        <taxon>Mortierellaceae</taxon>
        <taxon>Mortierella</taxon>
    </lineage>
</organism>
<feature type="domain" description="Peptidase M4 C-terminal" evidence="9">
    <location>
        <begin position="516"/>
        <end position="649"/>
    </location>
</feature>
<dbReference type="AlphaFoldDB" id="A0A9P8A4S5"/>
<dbReference type="Gene3D" id="3.10.170.10">
    <property type="match status" value="1"/>
</dbReference>
<evidence type="ECO:0000313" key="10">
    <source>
        <dbReference type="EMBL" id="KAG9323944.1"/>
    </source>
</evidence>
<dbReference type="InterPro" id="IPR013856">
    <property type="entry name" value="Peptidase_M4_domain"/>
</dbReference>
<dbReference type="PANTHER" id="PTHR43579:SF1">
    <property type="entry name" value="NEUTRAL METALLOPROTEINASE"/>
    <property type="match status" value="1"/>
</dbReference>
<gene>
    <name evidence="10" type="ORF">KVV02_004361</name>
</gene>
<keyword evidence="6" id="KW-0482">Metalloprotease</keyword>
<dbReference type="CDD" id="cd09597">
    <property type="entry name" value="M4_TLP"/>
    <property type="match status" value="1"/>
</dbReference>
<evidence type="ECO:0000256" key="4">
    <source>
        <dbReference type="ARBA" id="ARBA00022801"/>
    </source>
</evidence>
<dbReference type="Pfam" id="PF01447">
    <property type="entry name" value="Peptidase_M4"/>
    <property type="match status" value="1"/>
</dbReference>
<name>A0A9P8A4S5_MORAP</name>
<dbReference type="SUPFAM" id="SSF55486">
    <property type="entry name" value="Metalloproteases ('zincins'), catalytic domain"/>
    <property type="match status" value="1"/>
</dbReference>
<evidence type="ECO:0000259" key="9">
    <source>
        <dbReference type="Pfam" id="PF02868"/>
    </source>
</evidence>
<evidence type="ECO:0000256" key="6">
    <source>
        <dbReference type="ARBA" id="ARBA00023049"/>
    </source>
</evidence>
<dbReference type="GO" id="GO:0006508">
    <property type="term" value="P:proteolysis"/>
    <property type="evidence" value="ECO:0007669"/>
    <property type="project" value="UniProtKB-KW"/>
</dbReference>
<accession>A0A9P8A4S5</accession>
<dbReference type="Gene3D" id="1.10.150.240">
    <property type="entry name" value="Putative phosphatase, domain 2"/>
    <property type="match status" value="1"/>
</dbReference>
<dbReference type="InterPro" id="IPR001570">
    <property type="entry name" value="Peptidase_M4_C_domain"/>
</dbReference>
<dbReference type="InterPro" id="IPR023612">
    <property type="entry name" value="Peptidase_M4"/>
</dbReference>
<keyword evidence="3" id="KW-0479">Metal-binding</keyword>
<feature type="region of interest" description="Disordered" evidence="7">
    <location>
        <begin position="767"/>
        <end position="794"/>
    </location>
</feature>
<dbReference type="Pfam" id="PF00702">
    <property type="entry name" value="Hydrolase"/>
    <property type="match status" value="1"/>
</dbReference>
<feature type="domain" description="Peptidase M4" evidence="8">
    <location>
        <begin position="423"/>
        <end position="513"/>
    </location>
</feature>
<dbReference type="EMBL" id="JAIFTL010000083">
    <property type="protein sequence ID" value="KAG9323944.1"/>
    <property type="molecule type" value="Genomic_DNA"/>
</dbReference>
<evidence type="ECO:0000256" key="3">
    <source>
        <dbReference type="ARBA" id="ARBA00022723"/>
    </source>
</evidence>
<feature type="compositionally biased region" description="Basic and acidic residues" evidence="7">
    <location>
        <begin position="781"/>
        <end position="794"/>
    </location>
</feature>
<dbReference type="Pfam" id="PF02868">
    <property type="entry name" value="Peptidase_M4_C"/>
    <property type="match status" value="1"/>
</dbReference>
<keyword evidence="5" id="KW-0862">Zinc</keyword>
<reference evidence="10" key="1">
    <citation type="submission" date="2021-07" db="EMBL/GenBank/DDBJ databases">
        <title>Draft genome of Mortierella alpina, strain LL118, isolated from an aspen leaf litter sample.</title>
        <authorList>
            <person name="Yang S."/>
            <person name="Vinatzer B.A."/>
        </authorList>
    </citation>
    <scope>NUCLEOTIDE SEQUENCE</scope>
    <source>
        <strain evidence="10">LL118</strain>
    </source>
</reference>
<sequence>MLGLSGAARQAEIALDSAVEWRTTTVKSTAEYNEPYESTKAADPFNAADPVNTYMPSLTQLPNNLNINSIRNLIFDLGNVLVNVNPAAVEMNFTRLGATNFSGLDRALQPGGVVDHFQTGKMSARDFRDTVRTSIGLPRHVTDAQFDKAWSSILLQFASGRLELIQTLRRDSHYKVYVLSNTDAILNERLNIIYTKDHHGRSLDSLFEKEFYSHETKFLKPDVAAFKNVIDDQHLVPGDTLVMDDSDVNIAAAKSCGLQAVKVDVSTDLNTLARRDQRFKTSTSLTYNTLKTDRSNHMTNRNINSRANTEQKASHQAVNPCSCCSIIPSYILRDIAENENVSQRSRAAAFKTFNSIPAINEARAAVQGGISAPSAGAQTILGPRPPRLFRRLFDAQSRDELRGTLLFEEGHVGAHRASDTKNVKDAKNVYVQFKQVFDFYNAVYGRNSIDGNGMDIIGTVRFDDDDGETLGYFNAFWDGVDQFAYGEGDGELFGSFTEHLDVTGHEWTHAVTQFTADLPYMNQSGALNESISDVFGSMIKQFYAPDGPQKAEDADWLVADGIFLVPNAKALRDMENPGTAYDNPLIGPKDPQPASMDDYVVLPNTRRGDQGGVHVNSGIPNRAFVLVAKSLGGFSWDVAGKIWYASLTDPDLRKVFRTADDELKPRRELEMISKTMFKTFADLTIKHAKTHGPEALTAVRDAWIKQTDQYIMTDVPHKSSGQRTIPRSIIPSYVLRDIAENSNVSPQSRAIAQKTLDDIPAIHEARATAMKGTLPLSSEPPEPKTPEDAPDQQK</sequence>
<keyword evidence="4" id="KW-0378">Hydrolase</keyword>
<evidence type="ECO:0000313" key="11">
    <source>
        <dbReference type="Proteomes" id="UP000717515"/>
    </source>
</evidence>